<sequence length="141" mass="16605">MKFVLLAVLCIGSISCFKESEHNEKFQKASKEVHRICMEETGITQEAIDNVKKGNFDDDSKTKKYNNCLWTRIKVMNEKFELDEKLLKDLLPERIRDVQLKFIIECLEETRAAAADLESVEKTYLLTKCIYNKKPENWFYI</sequence>
<dbReference type="SUPFAM" id="SSF47565">
    <property type="entry name" value="Insect pheromone/odorant-binding proteins"/>
    <property type="match status" value="1"/>
</dbReference>
<dbReference type="CDD" id="cd23992">
    <property type="entry name" value="PBP_GOBP"/>
    <property type="match status" value="1"/>
</dbReference>
<keyword evidence="1" id="KW-0732">Signal</keyword>
<dbReference type="PANTHER" id="PTHR21364:SF2">
    <property type="entry name" value="GENERAL ODORANT-BINDING PROTEIN 19A"/>
    <property type="match status" value="1"/>
</dbReference>
<dbReference type="GO" id="GO:0005549">
    <property type="term" value="F:odorant binding"/>
    <property type="evidence" value="ECO:0007669"/>
    <property type="project" value="InterPro"/>
</dbReference>
<name>A0A1J0KKL4_9CUCU</name>
<protein>
    <submittedName>
        <fullName evidence="2">Odorant-binding protein 23</fullName>
    </submittedName>
</protein>
<reference evidence="2" key="1">
    <citation type="journal article" date="2016" name="Insect Biochem. Mol. Biol.">
        <title>Comparative transcriptome analysis of chemosensory genes in two sister leaf beetles provides insights into chemosensory speciation.</title>
        <authorList>
            <person name="Zhang B."/>
            <person name="Zhang W."/>
            <person name="Nie R.E."/>
            <person name="Li W.Z."/>
            <person name="Segraves K.A."/>
            <person name="Yang X.K."/>
            <person name="Xue H.J."/>
        </authorList>
    </citation>
    <scope>NUCLEOTIDE SEQUENCE</scope>
</reference>
<dbReference type="InterPro" id="IPR036728">
    <property type="entry name" value="PBP_GOBP_sf"/>
</dbReference>
<organism evidence="2">
    <name type="scientific">Pyrrhalta aenescens</name>
    <dbReference type="NCBI Taxonomy" id="281545"/>
    <lineage>
        <taxon>Eukaryota</taxon>
        <taxon>Metazoa</taxon>
        <taxon>Ecdysozoa</taxon>
        <taxon>Arthropoda</taxon>
        <taxon>Hexapoda</taxon>
        <taxon>Insecta</taxon>
        <taxon>Pterygota</taxon>
        <taxon>Neoptera</taxon>
        <taxon>Endopterygota</taxon>
        <taxon>Coleoptera</taxon>
        <taxon>Polyphaga</taxon>
        <taxon>Cucujiformia</taxon>
        <taxon>Chrysomeloidea</taxon>
        <taxon>Chrysomelidae</taxon>
        <taxon>Galerucinae</taxon>
        <taxon>Coelomerites</taxon>
        <taxon>Pyrrhalta</taxon>
    </lineage>
</organism>
<feature type="chain" id="PRO_5013334820" evidence="1">
    <location>
        <begin position="17"/>
        <end position="141"/>
    </location>
</feature>
<dbReference type="PANTHER" id="PTHR21364">
    <property type="entry name" value="GENERAL ODORANT-BINDING PROTEIN 19A"/>
    <property type="match status" value="1"/>
</dbReference>
<dbReference type="AlphaFoldDB" id="A0A1J0KKL4"/>
<dbReference type="SMART" id="SM00708">
    <property type="entry name" value="PhBP"/>
    <property type="match status" value="1"/>
</dbReference>
<dbReference type="Pfam" id="PF01395">
    <property type="entry name" value="PBP_GOBP"/>
    <property type="match status" value="1"/>
</dbReference>
<dbReference type="EMBL" id="KX298749">
    <property type="protein sequence ID" value="APC94266.1"/>
    <property type="molecule type" value="mRNA"/>
</dbReference>
<evidence type="ECO:0000256" key="1">
    <source>
        <dbReference type="SAM" id="SignalP"/>
    </source>
</evidence>
<accession>A0A1J0KKL4</accession>
<dbReference type="InterPro" id="IPR006170">
    <property type="entry name" value="PBP/GOBP"/>
</dbReference>
<feature type="signal peptide" evidence="1">
    <location>
        <begin position="1"/>
        <end position="16"/>
    </location>
</feature>
<evidence type="ECO:0000313" key="2">
    <source>
        <dbReference type="EMBL" id="APC94266.1"/>
    </source>
</evidence>
<proteinExistence type="evidence at transcript level"/>
<dbReference type="Gene3D" id="1.10.238.20">
    <property type="entry name" value="Pheromone/general odorant binding protein domain"/>
    <property type="match status" value="1"/>
</dbReference>
<dbReference type="PROSITE" id="PS51257">
    <property type="entry name" value="PROKAR_LIPOPROTEIN"/>
    <property type="match status" value="1"/>
</dbReference>